<dbReference type="OrthoDB" id="3208495at2759"/>
<keyword evidence="3" id="KW-1185">Reference proteome</keyword>
<dbReference type="AlphaFoldDB" id="A0A0C9YYM2"/>
<feature type="compositionally biased region" description="Polar residues" evidence="1">
    <location>
        <begin position="12"/>
        <end position="24"/>
    </location>
</feature>
<sequence length="290" mass="32634">MVPSPPGPPVTFNCQLPSQSSSASCDPCDLSPQSPLPSVSHPPDVLPPRTWRLPARYRDYLPELPRPIDPVPASASFLPQVILHIFDSFCTSFNRFGIAQEYRHRPSYDPDHAVPAHKLSSSTDNDGTTTCSDTQKRPPPFPWPNMSIWRLMAWQLTGNSEKSSAETTRLVHDILLAEDFKPEDLSGFNAQTAIKNMDRLEATPTSNSESTDAPKFWDGWKTNVDVDIQVPSCEKCRSSERCGRIFTVHGFAYRPLVPLIRAAFMEAISKWFHLTPFKRIWKSPVTGREQ</sequence>
<feature type="region of interest" description="Disordered" evidence="1">
    <location>
        <begin position="1"/>
        <end position="48"/>
    </location>
</feature>
<dbReference type="STRING" id="765257.A0A0C9YYM2"/>
<evidence type="ECO:0000256" key="1">
    <source>
        <dbReference type="SAM" id="MobiDB-lite"/>
    </source>
</evidence>
<dbReference type="Proteomes" id="UP000054018">
    <property type="component" value="Unassembled WGS sequence"/>
</dbReference>
<dbReference type="HOGENOM" id="CLU_065856_0_0_1"/>
<gene>
    <name evidence="2" type="ORF">PISMIDRAFT_12029</name>
</gene>
<evidence type="ECO:0000313" key="2">
    <source>
        <dbReference type="EMBL" id="KIK21881.1"/>
    </source>
</evidence>
<proteinExistence type="predicted"/>
<organism evidence="2 3">
    <name type="scientific">Pisolithus microcarpus 441</name>
    <dbReference type="NCBI Taxonomy" id="765257"/>
    <lineage>
        <taxon>Eukaryota</taxon>
        <taxon>Fungi</taxon>
        <taxon>Dikarya</taxon>
        <taxon>Basidiomycota</taxon>
        <taxon>Agaricomycotina</taxon>
        <taxon>Agaricomycetes</taxon>
        <taxon>Agaricomycetidae</taxon>
        <taxon>Boletales</taxon>
        <taxon>Sclerodermatineae</taxon>
        <taxon>Pisolithaceae</taxon>
        <taxon>Pisolithus</taxon>
    </lineage>
</organism>
<accession>A0A0C9YYM2</accession>
<feature type="region of interest" description="Disordered" evidence="1">
    <location>
        <begin position="107"/>
        <end position="140"/>
    </location>
</feature>
<reference evidence="3" key="2">
    <citation type="submission" date="2015-01" db="EMBL/GenBank/DDBJ databases">
        <title>Evolutionary Origins and Diversification of the Mycorrhizal Mutualists.</title>
        <authorList>
            <consortium name="DOE Joint Genome Institute"/>
            <consortium name="Mycorrhizal Genomics Consortium"/>
            <person name="Kohler A."/>
            <person name="Kuo A."/>
            <person name="Nagy L.G."/>
            <person name="Floudas D."/>
            <person name="Copeland A."/>
            <person name="Barry K.W."/>
            <person name="Cichocki N."/>
            <person name="Veneault-Fourrey C."/>
            <person name="LaButti K."/>
            <person name="Lindquist E.A."/>
            <person name="Lipzen A."/>
            <person name="Lundell T."/>
            <person name="Morin E."/>
            <person name="Murat C."/>
            <person name="Riley R."/>
            <person name="Ohm R."/>
            <person name="Sun H."/>
            <person name="Tunlid A."/>
            <person name="Henrissat B."/>
            <person name="Grigoriev I.V."/>
            <person name="Hibbett D.S."/>
            <person name="Martin F."/>
        </authorList>
    </citation>
    <scope>NUCLEOTIDE SEQUENCE [LARGE SCALE GENOMIC DNA]</scope>
    <source>
        <strain evidence="3">441</strain>
    </source>
</reference>
<feature type="compositionally biased region" description="Polar residues" evidence="1">
    <location>
        <begin position="119"/>
        <end position="133"/>
    </location>
</feature>
<reference evidence="2 3" key="1">
    <citation type="submission" date="2014-04" db="EMBL/GenBank/DDBJ databases">
        <authorList>
            <consortium name="DOE Joint Genome Institute"/>
            <person name="Kuo A."/>
            <person name="Kohler A."/>
            <person name="Costa M.D."/>
            <person name="Nagy L.G."/>
            <person name="Floudas D."/>
            <person name="Copeland A."/>
            <person name="Barry K.W."/>
            <person name="Cichocki N."/>
            <person name="Veneault-Fourrey C."/>
            <person name="LaButti K."/>
            <person name="Lindquist E.A."/>
            <person name="Lipzen A."/>
            <person name="Lundell T."/>
            <person name="Morin E."/>
            <person name="Murat C."/>
            <person name="Sun H."/>
            <person name="Tunlid A."/>
            <person name="Henrissat B."/>
            <person name="Grigoriev I.V."/>
            <person name="Hibbett D.S."/>
            <person name="Martin F."/>
            <person name="Nordberg H.P."/>
            <person name="Cantor M.N."/>
            <person name="Hua S.X."/>
        </authorList>
    </citation>
    <scope>NUCLEOTIDE SEQUENCE [LARGE SCALE GENOMIC DNA]</scope>
    <source>
        <strain evidence="2 3">441</strain>
    </source>
</reference>
<dbReference type="EMBL" id="KN833746">
    <property type="protein sequence ID" value="KIK21881.1"/>
    <property type="molecule type" value="Genomic_DNA"/>
</dbReference>
<protein>
    <submittedName>
        <fullName evidence="2">Uncharacterized protein</fullName>
    </submittedName>
</protein>
<name>A0A0C9YYM2_9AGAM</name>
<evidence type="ECO:0000313" key="3">
    <source>
        <dbReference type="Proteomes" id="UP000054018"/>
    </source>
</evidence>